<keyword evidence="6" id="KW-0507">mRNA processing</keyword>
<sequence>MELMLEQKILEKEIMEWIKKVKQMKGINEFNDENKEDFQLKIGGSQILETNTFLSDMDILCILPKYVNIYDFNGEDGIYGLYGRLLLNKEINVNIVQTSRILMIELKIYGIDVDLIYAQIPFKNVTNNFDIMNNEIIEENKNKQSILALAGFRSTIKIKEMNLNQKLFISLMRFLKIWAKNRLIYSNIAGYLSGSSLAIMSAKICIIYPNASLPIAIKQFFIFYKLWGWPQPILLNELENEFKKAKEIVEPWKWINKEDNSEFENDFETDSNDELEEEKEGNDGKQMSIITSGVPEQNTTFNVNKFTFKRIIKEIERANEIINKTNNEQESIWEELIEELNWENNYEYFILILCKVNENVNCNKQKVLLRTYLYNWEKENEQNNLIKESQLITNYEKNVECFDKNSKRFLPFL</sequence>
<comment type="cofactor">
    <cofactor evidence="2">
        <name>Mg(2+)</name>
        <dbReference type="ChEBI" id="CHEBI:18420"/>
    </cofactor>
</comment>
<dbReference type="PANTHER" id="PTHR10682:SF10">
    <property type="entry name" value="POLYNUCLEOTIDE ADENYLYLTRANSFERASE"/>
    <property type="match status" value="1"/>
</dbReference>
<comment type="similarity">
    <text evidence="4">Belongs to the poly(A) polymerase family.</text>
</comment>
<accession>A0A6V7VIM9</accession>
<feature type="domain" description="Poly(A) polymerase central" evidence="15">
    <location>
        <begin position="168"/>
        <end position="338"/>
    </location>
</feature>
<evidence type="ECO:0000256" key="6">
    <source>
        <dbReference type="ARBA" id="ARBA00022664"/>
    </source>
</evidence>
<evidence type="ECO:0000256" key="2">
    <source>
        <dbReference type="ARBA" id="ARBA00001946"/>
    </source>
</evidence>
<keyword evidence="11" id="KW-0460">Magnesium</keyword>
<comment type="catalytic activity">
    <reaction evidence="13">
        <text>RNA(n) + ATP = RNA(n)-3'-adenine ribonucleotide + diphosphate</text>
        <dbReference type="Rhea" id="RHEA:11332"/>
        <dbReference type="Rhea" id="RHEA-COMP:14527"/>
        <dbReference type="Rhea" id="RHEA-COMP:17347"/>
        <dbReference type="ChEBI" id="CHEBI:30616"/>
        <dbReference type="ChEBI" id="CHEBI:33019"/>
        <dbReference type="ChEBI" id="CHEBI:140395"/>
        <dbReference type="ChEBI" id="CHEBI:173115"/>
        <dbReference type="EC" id="2.7.7.19"/>
    </reaction>
</comment>
<name>A0A6V7VIM9_MELEN</name>
<keyword evidence="9" id="KW-0547">Nucleotide-binding</keyword>
<evidence type="ECO:0000256" key="1">
    <source>
        <dbReference type="ARBA" id="ARBA00001936"/>
    </source>
</evidence>
<evidence type="ECO:0000256" key="9">
    <source>
        <dbReference type="ARBA" id="ARBA00022741"/>
    </source>
</evidence>
<comment type="subcellular location">
    <subcellularLocation>
        <location evidence="3">Nucleus</location>
    </subcellularLocation>
</comment>
<dbReference type="InterPro" id="IPR043519">
    <property type="entry name" value="NT_sf"/>
</dbReference>
<keyword evidence="10" id="KW-0067">ATP-binding</keyword>
<dbReference type="Pfam" id="PF20750">
    <property type="entry name" value="PAP_NTPase"/>
    <property type="match status" value="1"/>
</dbReference>
<dbReference type="PANTHER" id="PTHR10682">
    <property type="entry name" value="POLY A POLYMERASE"/>
    <property type="match status" value="1"/>
</dbReference>
<feature type="region of interest" description="Disordered" evidence="14">
    <location>
        <begin position="263"/>
        <end position="284"/>
    </location>
</feature>
<dbReference type="GO" id="GO:0005524">
    <property type="term" value="F:ATP binding"/>
    <property type="evidence" value="ECO:0007669"/>
    <property type="project" value="UniProtKB-KW"/>
</dbReference>
<dbReference type="SUPFAM" id="SSF81301">
    <property type="entry name" value="Nucleotidyltransferase"/>
    <property type="match status" value="1"/>
</dbReference>
<dbReference type="Proteomes" id="UP000580250">
    <property type="component" value="Unassembled WGS sequence"/>
</dbReference>
<evidence type="ECO:0000256" key="8">
    <source>
        <dbReference type="ARBA" id="ARBA00022723"/>
    </source>
</evidence>
<evidence type="ECO:0000256" key="4">
    <source>
        <dbReference type="ARBA" id="ARBA00010912"/>
    </source>
</evidence>
<evidence type="ECO:0000256" key="7">
    <source>
        <dbReference type="ARBA" id="ARBA00022679"/>
    </source>
</evidence>
<evidence type="ECO:0000256" key="5">
    <source>
        <dbReference type="ARBA" id="ARBA00012388"/>
    </source>
</evidence>
<dbReference type="InterPro" id="IPR007012">
    <property type="entry name" value="PolA_pol_cen_dom"/>
</dbReference>
<feature type="domain" description="Poly(A) polymerase nucleotidyltransferase" evidence="16">
    <location>
        <begin position="10"/>
        <end position="159"/>
    </location>
</feature>
<keyword evidence="7" id="KW-0808">Transferase</keyword>
<comment type="caution">
    <text evidence="17">The sequence shown here is derived from an EMBL/GenBank/DDBJ whole genome shotgun (WGS) entry which is preliminary data.</text>
</comment>
<evidence type="ECO:0000256" key="11">
    <source>
        <dbReference type="ARBA" id="ARBA00022842"/>
    </source>
</evidence>
<dbReference type="EMBL" id="CAJEWN010000242">
    <property type="protein sequence ID" value="CAD2174805.1"/>
    <property type="molecule type" value="Genomic_DNA"/>
</dbReference>
<dbReference type="GO" id="GO:0006397">
    <property type="term" value="P:mRNA processing"/>
    <property type="evidence" value="ECO:0007669"/>
    <property type="project" value="UniProtKB-KW"/>
</dbReference>
<reference evidence="17 18" key="1">
    <citation type="submission" date="2020-08" db="EMBL/GenBank/DDBJ databases">
        <authorList>
            <person name="Koutsovoulos G."/>
            <person name="Danchin GJ E."/>
        </authorList>
    </citation>
    <scope>NUCLEOTIDE SEQUENCE [LARGE SCALE GENOMIC DNA]</scope>
</reference>
<dbReference type="AlphaFoldDB" id="A0A6V7VIM9"/>
<evidence type="ECO:0000256" key="12">
    <source>
        <dbReference type="ARBA" id="ARBA00023242"/>
    </source>
</evidence>
<dbReference type="Pfam" id="PF04928">
    <property type="entry name" value="PAP_central"/>
    <property type="match status" value="1"/>
</dbReference>
<dbReference type="GO" id="GO:0046872">
    <property type="term" value="F:metal ion binding"/>
    <property type="evidence" value="ECO:0007669"/>
    <property type="project" value="UniProtKB-KW"/>
</dbReference>
<organism evidence="17 18">
    <name type="scientific">Meloidogyne enterolobii</name>
    <name type="common">Root-knot nematode worm</name>
    <name type="synonym">Meloidogyne mayaguensis</name>
    <dbReference type="NCBI Taxonomy" id="390850"/>
    <lineage>
        <taxon>Eukaryota</taxon>
        <taxon>Metazoa</taxon>
        <taxon>Ecdysozoa</taxon>
        <taxon>Nematoda</taxon>
        <taxon>Chromadorea</taxon>
        <taxon>Rhabditida</taxon>
        <taxon>Tylenchina</taxon>
        <taxon>Tylenchomorpha</taxon>
        <taxon>Tylenchoidea</taxon>
        <taxon>Meloidogynidae</taxon>
        <taxon>Meloidogyninae</taxon>
        <taxon>Meloidogyne</taxon>
    </lineage>
</organism>
<evidence type="ECO:0000256" key="13">
    <source>
        <dbReference type="ARBA" id="ARBA00048830"/>
    </source>
</evidence>
<feature type="compositionally biased region" description="Acidic residues" evidence="14">
    <location>
        <begin position="263"/>
        <end position="280"/>
    </location>
</feature>
<keyword evidence="8" id="KW-0479">Metal-binding</keyword>
<gene>
    <name evidence="17" type="ORF">MENT_LOCUS26496</name>
</gene>
<dbReference type="SUPFAM" id="SSF81631">
    <property type="entry name" value="PAP/OAS1 substrate-binding domain"/>
    <property type="match status" value="1"/>
</dbReference>
<dbReference type="GO" id="GO:1990817">
    <property type="term" value="F:poly(A) RNA polymerase activity"/>
    <property type="evidence" value="ECO:0007669"/>
    <property type="project" value="UniProtKB-EC"/>
</dbReference>
<dbReference type="Gene3D" id="1.10.1410.10">
    <property type="match status" value="1"/>
</dbReference>
<evidence type="ECO:0000256" key="10">
    <source>
        <dbReference type="ARBA" id="ARBA00022840"/>
    </source>
</evidence>
<protein>
    <recommendedName>
        <fullName evidence="5">polynucleotide adenylyltransferase</fullName>
        <ecNumber evidence="5">2.7.7.19</ecNumber>
    </recommendedName>
</protein>
<evidence type="ECO:0000313" key="17">
    <source>
        <dbReference type="EMBL" id="CAD2174805.1"/>
    </source>
</evidence>
<proteinExistence type="inferred from homology"/>
<dbReference type="OrthoDB" id="412748at2759"/>
<evidence type="ECO:0000256" key="14">
    <source>
        <dbReference type="SAM" id="MobiDB-lite"/>
    </source>
</evidence>
<evidence type="ECO:0000256" key="3">
    <source>
        <dbReference type="ARBA" id="ARBA00004123"/>
    </source>
</evidence>
<keyword evidence="12" id="KW-0539">Nucleus</keyword>
<comment type="cofactor">
    <cofactor evidence="1">
        <name>Mn(2+)</name>
        <dbReference type="ChEBI" id="CHEBI:29035"/>
    </cofactor>
</comment>
<dbReference type="InterPro" id="IPR048840">
    <property type="entry name" value="PolA_pol_NTPase"/>
</dbReference>
<evidence type="ECO:0000259" key="15">
    <source>
        <dbReference type="Pfam" id="PF04928"/>
    </source>
</evidence>
<evidence type="ECO:0000313" key="18">
    <source>
        <dbReference type="Proteomes" id="UP000580250"/>
    </source>
</evidence>
<dbReference type="EC" id="2.7.7.19" evidence="5"/>
<dbReference type="GO" id="GO:0005634">
    <property type="term" value="C:nucleus"/>
    <property type="evidence" value="ECO:0007669"/>
    <property type="project" value="UniProtKB-SubCell"/>
</dbReference>
<evidence type="ECO:0000259" key="16">
    <source>
        <dbReference type="Pfam" id="PF20750"/>
    </source>
</evidence>
<dbReference type="Gene3D" id="3.30.460.10">
    <property type="entry name" value="Beta Polymerase, domain 2"/>
    <property type="match status" value="1"/>
</dbReference>